<dbReference type="InterPro" id="IPR011767">
    <property type="entry name" value="GLR_AS"/>
</dbReference>
<dbReference type="PROSITE" id="PS00195">
    <property type="entry name" value="GLUTAREDOXIN_1"/>
    <property type="match status" value="1"/>
</dbReference>
<dbReference type="Gene3D" id="3.40.30.10">
    <property type="entry name" value="Glutaredoxin"/>
    <property type="match status" value="1"/>
</dbReference>
<keyword evidence="3" id="KW-1185">Reference proteome</keyword>
<dbReference type="Proteomes" id="UP000236745">
    <property type="component" value="Unassembled WGS sequence"/>
</dbReference>
<evidence type="ECO:0000313" key="3">
    <source>
        <dbReference type="Proteomes" id="UP000236745"/>
    </source>
</evidence>
<dbReference type="InterPro" id="IPR036249">
    <property type="entry name" value="Thioredoxin-like_sf"/>
</dbReference>
<accession>A0A1H6C645</accession>
<dbReference type="PROSITE" id="PS51354">
    <property type="entry name" value="GLUTAREDOXIN_2"/>
    <property type="match status" value="1"/>
</dbReference>
<sequence length="129" mass="15053">MRVVIRLFFRLLRRLLMPFMLIYAALSKPKPITRDEQAQAQVDNDCRDLTLYQFATCPFCIKVKKEVHRLALPIGMANVQKDAQARAELEQGGGRVKVPCLKIEHQDGRIEWMYESSDINDYLRQRFAP</sequence>
<reference evidence="2 3" key="1">
    <citation type="submission" date="2016-10" db="EMBL/GenBank/DDBJ databases">
        <authorList>
            <person name="de Groot N.N."/>
        </authorList>
    </citation>
    <scope>NUCLEOTIDE SEQUENCE [LARGE SCALE GENOMIC DNA]</scope>
    <source>
        <strain evidence="2 3">DSM 22012</strain>
    </source>
</reference>
<evidence type="ECO:0000259" key="1">
    <source>
        <dbReference type="Pfam" id="PF00462"/>
    </source>
</evidence>
<evidence type="ECO:0000313" key="2">
    <source>
        <dbReference type="EMBL" id="SEG68439.1"/>
    </source>
</evidence>
<feature type="domain" description="Glutaredoxin" evidence="1">
    <location>
        <begin position="50"/>
        <end position="104"/>
    </location>
</feature>
<dbReference type="AlphaFoldDB" id="A0A1H6C645"/>
<dbReference type="SUPFAM" id="SSF52833">
    <property type="entry name" value="Thioredoxin-like"/>
    <property type="match status" value="1"/>
</dbReference>
<protein>
    <submittedName>
        <fullName evidence="2">Glutaredoxin</fullName>
    </submittedName>
</protein>
<dbReference type="RefSeq" id="WP_104004068.1">
    <property type="nucleotide sequence ID" value="NZ_FNVQ01000003.1"/>
</dbReference>
<dbReference type="OrthoDB" id="9793736at2"/>
<dbReference type="InterPro" id="IPR002109">
    <property type="entry name" value="Glutaredoxin"/>
</dbReference>
<name>A0A1H6C645_9GAMM</name>
<proteinExistence type="predicted"/>
<dbReference type="EMBL" id="FNVQ01000003">
    <property type="protein sequence ID" value="SEG68439.1"/>
    <property type="molecule type" value="Genomic_DNA"/>
</dbReference>
<organism evidence="2 3">
    <name type="scientific">Marinobacterium lutimaris</name>
    <dbReference type="NCBI Taxonomy" id="568106"/>
    <lineage>
        <taxon>Bacteria</taxon>
        <taxon>Pseudomonadati</taxon>
        <taxon>Pseudomonadota</taxon>
        <taxon>Gammaproteobacteria</taxon>
        <taxon>Oceanospirillales</taxon>
        <taxon>Oceanospirillaceae</taxon>
        <taxon>Marinobacterium</taxon>
    </lineage>
</organism>
<dbReference type="Pfam" id="PF00462">
    <property type="entry name" value="Glutaredoxin"/>
    <property type="match status" value="1"/>
</dbReference>
<gene>
    <name evidence="2" type="ORF">SAMN05444390_103220</name>
</gene>